<dbReference type="Gene3D" id="1.10.530.10">
    <property type="match status" value="1"/>
</dbReference>
<dbReference type="EMBL" id="WTYL01000005">
    <property type="protein sequence ID" value="MXP45671.1"/>
    <property type="molecule type" value="Genomic_DNA"/>
</dbReference>
<evidence type="ECO:0000313" key="2">
    <source>
        <dbReference type="Proteomes" id="UP000431922"/>
    </source>
</evidence>
<dbReference type="InterPro" id="IPR023346">
    <property type="entry name" value="Lysozyme-like_dom_sf"/>
</dbReference>
<evidence type="ECO:0000313" key="1">
    <source>
        <dbReference type="EMBL" id="MXP45671.1"/>
    </source>
</evidence>
<accession>A0A845B340</accession>
<dbReference type="SUPFAM" id="SSF53955">
    <property type="entry name" value="Lysozyme-like"/>
    <property type="match status" value="1"/>
</dbReference>
<protein>
    <submittedName>
        <fullName evidence="1">Lytic transglycosylase domain-containing protein</fullName>
    </submittedName>
</protein>
<dbReference type="OrthoDB" id="8477976at2"/>
<name>A0A845B340_9SPHN</name>
<gene>
    <name evidence="1" type="ORF">GRI65_14555</name>
</gene>
<proteinExistence type="predicted"/>
<sequence length="269" mass="27501">MARAANRTGADFDYLLAQAKLESSLDPSAKARTSSASGLYQFIDSTWLHTLDRHGEGLGLGGAAAAIDSAGGRSRVADPAQREAIMALRFDPDVSALMAGSLANDNRAALSGVLGREPDSAELYLAHFLGASGAGKFLGQLGANPDISAASILPKAAAANRGIFYAPGGSARSVGGVMDLIREKMAGAMETGAASASFQSGSYPLAARGFGSFQPVTQRSISASGSGAAAPLSMADTLKSTFAVTSDLMPERARDHVRGAYAALRAFKL</sequence>
<keyword evidence="2" id="KW-1185">Reference proteome</keyword>
<comment type="caution">
    <text evidence="1">The sequence shown here is derived from an EMBL/GenBank/DDBJ whole genome shotgun (WGS) entry which is preliminary data.</text>
</comment>
<organism evidence="1 2">
    <name type="scientific">Allopontixanthobacter sediminis</name>
    <dbReference type="NCBI Taxonomy" id="1689985"/>
    <lineage>
        <taxon>Bacteria</taxon>
        <taxon>Pseudomonadati</taxon>
        <taxon>Pseudomonadota</taxon>
        <taxon>Alphaproteobacteria</taxon>
        <taxon>Sphingomonadales</taxon>
        <taxon>Erythrobacteraceae</taxon>
        <taxon>Allopontixanthobacter</taxon>
    </lineage>
</organism>
<dbReference type="AlphaFoldDB" id="A0A845B340"/>
<reference evidence="1 2" key="1">
    <citation type="submission" date="2019-12" db="EMBL/GenBank/DDBJ databases">
        <title>Genomic-based taxomic classification of the family Erythrobacteraceae.</title>
        <authorList>
            <person name="Xu L."/>
        </authorList>
    </citation>
    <scope>NUCLEOTIDE SEQUENCE [LARGE SCALE GENOMIC DNA]</scope>
    <source>
        <strain evidence="1 2">KCTC 42453</strain>
    </source>
</reference>
<dbReference type="Proteomes" id="UP000431922">
    <property type="component" value="Unassembled WGS sequence"/>
</dbReference>